<dbReference type="PANTHER" id="PTHR10809">
    <property type="entry name" value="VESICLE-ASSOCIATED MEMBRANE PROTEIN-ASSOCIATED PROTEIN"/>
    <property type="match status" value="1"/>
</dbReference>
<dbReference type="GO" id="GO:0090158">
    <property type="term" value="P:endoplasmic reticulum membrane organization"/>
    <property type="evidence" value="ECO:0007669"/>
    <property type="project" value="TreeGrafter"/>
</dbReference>
<evidence type="ECO:0000256" key="1">
    <source>
        <dbReference type="ARBA" id="ARBA00008932"/>
    </source>
</evidence>
<dbReference type="Proteomes" id="UP000813462">
    <property type="component" value="Unassembled WGS sequence"/>
</dbReference>
<keyword evidence="2" id="KW-0472">Membrane</keyword>
<comment type="caution">
    <text evidence="4">The sequence shown here is derived from an EMBL/GenBank/DDBJ whole genome shotgun (WGS) entry which is preliminary data.</text>
</comment>
<accession>A0A978VWH8</accession>
<dbReference type="EMBL" id="JAEACU010000002">
    <property type="protein sequence ID" value="KAH7543173.1"/>
    <property type="molecule type" value="Genomic_DNA"/>
</dbReference>
<sequence>MSELKFESIFSSGLRQTLNGNQIEFLSLVEYRVKEILVSVAGVKGDFGELKKQSSCSIRLTNNTDSHVAFKVKTTSPKKYCVRPNVGVILPKSICDFTVTMQAPRTAPIDFECKDKFLIQSTIVSASTSDEDITGSMFVKSGDKYVEEKKLRVILMSPPQSPMLYPITGSLKKGLGHEASVLKDQTLNGAEIFSRQHTIIKDVGESKMVSIEETQPKEDLDLKPARDSELKQMKDVELKPVEDVELNPVEAVESETKPVKDIEMGPARDAELKPAEYVVLKPAEDIELKPKEDVELKPAKDVESLKLVKDIEEMKSKLSEVELKLSKAEVIISKLTVERTSSIEERKILQETLIELSKRGVKRVQVGFPLLYVCMVALISVALGYRLHP</sequence>
<feature type="transmembrane region" description="Helical" evidence="2">
    <location>
        <begin position="366"/>
        <end position="385"/>
    </location>
</feature>
<dbReference type="Gene3D" id="2.60.40.10">
    <property type="entry name" value="Immunoglobulins"/>
    <property type="match status" value="1"/>
</dbReference>
<evidence type="ECO:0000313" key="5">
    <source>
        <dbReference type="Proteomes" id="UP000813462"/>
    </source>
</evidence>
<dbReference type="Pfam" id="PF00635">
    <property type="entry name" value="Motile_Sperm"/>
    <property type="match status" value="1"/>
</dbReference>
<dbReference type="InterPro" id="IPR008962">
    <property type="entry name" value="PapD-like_sf"/>
</dbReference>
<evidence type="ECO:0000313" key="4">
    <source>
        <dbReference type="EMBL" id="KAH7543173.1"/>
    </source>
</evidence>
<gene>
    <name evidence="4" type="ORF">FEM48_Zijuj02G0155200</name>
</gene>
<dbReference type="InterPro" id="IPR013783">
    <property type="entry name" value="Ig-like_fold"/>
</dbReference>
<comment type="similarity">
    <text evidence="1">Belongs to the VAMP-associated protein (VAP) (TC 9.B.17) family.</text>
</comment>
<keyword evidence="2" id="KW-0812">Transmembrane</keyword>
<evidence type="ECO:0000256" key="2">
    <source>
        <dbReference type="SAM" id="Phobius"/>
    </source>
</evidence>
<feature type="domain" description="MSP" evidence="3">
    <location>
        <begin position="30"/>
        <end position="156"/>
    </location>
</feature>
<dbReference type="SUPFAM" id="SSF49354">
    <property type="entry name" value="PapD-like"/>
    <property type="match status" value="1"/>
</dbReference>
<dbReference type="AlphaFoldDB" id="A0A978VWH8"/>
<proteinExistence type="inferred from homology"/>
<dbReference type="InterPro" id="IPR016763">
    <property type="entry name" value="VAP"/>
</dbReference>
<evidence type="ECO:0000259" key="3">
    <source>
        <dbReference type="PROSITE" id="PS50202"/>
    </source>
</evidence>
<dbReference type="PANTHER" id="PTHR10809:SF45">
    <property type="entry name" value="VESICLE-ASSOCIATED PROTEIN 2-2"/>
    <property type="match status" value="1"/>
</dbReference>
<organism evidence="4 5">
    <name type="scientific">Ziziphus jujuba var. spinosa</name>
    <dbReference type="NCBI Taxonomy" id="714518"/>
    <lineage>
        <taxon>Eukaryota</taxon>
        <taxon>Viridiplantae</taxon>
        <taxon>Streptophyta</taxon>
        <taxon>Embryophyta</taxon>
        <taxon>Tracheophyta</taxon>
        <taxon>Spermatophyta</taxon>
        <taxon>Magnoliopsida</taxon>
        <taxon>eudicotyledons</taxon>
        <taxon>Gunneridae</taxon>
        <taxon>Pentapetalae</taxon>
        <taxon>rosids</taxon>
        <taxon>fabids</taxon>
        <taxon>Rosales</taxon>
        <taxon>Rhamnaceae</taxon>
        <taxon>Paliureae</taxon>
        <taxon>Ziziphus</taxon>
    </lineage>
</organism>
<dbReference type="FunFam" id="2.60.40.10:FF:000813">
    <property type="entry name" value="Vesicle-associated protein 1-1"/>
    <property type="match status" value="1"/>
</dbReference>
<reference evidence="4" key="1">
    <citation type="journal article" date="2021" name="Front. Plant Sci.">
        <title>Chromosome-Scale Genome Assembly for Chinese Sour Jujube and Insights Into Its Genome Evolution and Domestication Signature.</title>
        <authorList>
            <person name="Shen L.-Y."/>
            <person name="Luo H."/>
            <person name="Wang X.-L."/>
            <person name="Wang X.-M."/>
            <person name="Qiu X.-J."/>
            <person name="Liu H."/>
            <person name="Zhou S.-S."/>
            <person name="Jia K.-H."/>
            <person name="Nie S."/>
            <person name="Bao Y.-T."/>
            <person name="Zhang R.-G."/>
            <person name="Yun Q.-Z."/>
            <person name="Chai Y.-H."/>
            <person name="Lu J.-Y."/>
            <person name="Li Y."/>
            <person name="Zhao S.-W."/>
            <person name="Mao J.-F."/>
            <person name="Jia S.-G."/>
            <person name="Mao Y.-M."/>
        </authorList>
    </citation>
    <scope>NUCLEOTIDE SEQUENCE</scope>
    <source>
        <strain evidence="4">AT0</strain>
        <tissue evidence="4">Leaf</tissue>
    </source>
</reference>
<dbReference type="InterPro" id="IPR000535">
    <property type="entry name" value="MSP_dom"/>
</dbReference>
<dbReference type="GO" id="GO:0061817">
    <property type="term" value="P:endoplasmic reticulum-plasma membrane tethering"/>
    <property type="evidence" value="ECO:0007669"/>
    <property type="project" value="TreeGrafter"/>
</dbReference>
<name>A0A978VWH8_ZIZJJ</name>
<dbReference type="GO" id="GO:0005886">
    <property type="term" value="C:plasma membrane"/>
    <property type="evidence" value="ECO:0007669"/>
    <property type="project" value="TreeGrafter"/>
</dbReference>
<dbReference type="GO" id="GO:0005789">
    <property type="term" value="C:endoplasmic reticulum membrane"/>
    <property type="evidence" value="ECO:0007669"/>
    <property type="project" value="InterPro"/>
</dbReference>
<keyword evidence="2" id="KW-1133">Transmembrane helix</keyword>
<protein>
    <recommendedName>
        <fullName evidence="3">MSP domain-containing protein</fullName>
    </recommendedName>
</protein>
<dbReference type="PROSITE" id="PS50202">
    <property type="entry name" value="MSP"/>
    <property type="match status" value="1"/>
</dbReference>